<feature type="transmembrane region" description="Helical" evidence="11">
    <location>
        <begin position="544"/>
        <end position="564"/>
    </location>
</feature>
<dbReference type="SMART" id="SM00248">
    <property type="entry name" value="ANK"/>
    <property type="match status" value="2"/>
</dbReference>
<dbReference type="Pfam" id="PF00023">
    <property type="entry name" value="Ank"/>
    <property type="match status" value="1"/>
</dbReference>
<dbReference type="Pfam" id="PF12796">
    <property type="entry name" value="Ank_2"/>
    <property type="match status" value="1"/>
</dbReference>
<feature type="transmembrane region" description="Helical" evidence="11">
    <location>
        <begin position="630"/>
        <end position="652"/>
    </location>
</feature>
<organism evidence="13 14">
    <name type="scientific">Brachionus plicatilis</name>
    <name type="common">Marine rotifer</name>
    <name type="synonym">Brachionus muelleri</name>
    <dbReference type="NCBI Taxonomy" id="10195"/>
    <lineage>
        <taxon>Eukaryota</taxon>
        <taxon>Metazoa</taxon>
        <taxon>Spiralia</taxon>
        <taxon>Gnathifera</taxon>
        <taxon>Rotifera</taxon>
        <taxon>Eurotatoria</taxon>
        <taxon>Monogononta</taxon>
        <taxon>Pseudotrocha</taxon>
        <taxon>Ploima</taxon>
        <taxon>Brachionidae</taxon>
        <taxon>Brachionus</taxon>
    </lineage>
</organism>
<sequence>MLESFTMQKIYKAYEKACRTGDAEVEPLSDLFSPPPNCLSVMGAARKISDLTTEEKKYLLAAERGDIGTVKHYLEEASSFEKFDINSVDPLGRSALYIAIEYENIEMIELLLNNHVEIGEALLHAINEEFVEAVEMLLTYIDHGGNLPDQRTSFNKLLEPKKNNDSVKKHPLFMAAADALEQEKNKINKSLFTKLIFQDSSGLRSKWTFLIDALRTKRSNKMVNQDSNGNLNSKSFTTDITPLILAAHKDNYEIIKILLDRNEQIPEPHDVRCSCHECIRARSDDSLKYSKSRINAYRALASPSLMSLSSKDPILTAFQLSWELKRLSRIENEFKNDYEKLSIQCQEYASALLAEIRTSQELEVVLNHDHENPPSLFESDQEKNNLSRLKLAIRYKQKRFVAHPHCQQLLVSLWYDGISGYRRRNILLKITFILLIGLLFPFLSVIYLFMPHSKLGRVLRQPFIKFVSHSASYICFLILLILASLRIESFFTGDESIEDHNKEKRGPKPTNIEWMIFCYVASFVWTEIKQLYNEGLIEWNLLDFITNTLYITTIVLKIISYIIVQNEISAGKDTYNLNREKWDPWDPTLISEGIFAIANVFSSLKLVYMFTINPHLGPLQISLGRMVFDIMKFAVFILLVVFSFSCGLNQLYWYYAQMRSKKCTEREFNDPEEQEECFLKIKYFSNLFEALQTLYWGIFGLIDKDRLESLYRKHTFTMFIGLLMFGTYCCIMIIVLINMLIAMMSSSFQLIANQADEEWKFARSKLWVSYFEEGSTLPAPFNIIPSPKSLSYLFRWLYKKLFCAQLQKRKQQRWLSIRKIMRKISEREYKYQSVIKEIVKRYIMRKQQRDLNAGVTEDDLNEIKQDISSLRFELLEIFKNNQFKVDIHKQNPIKRKRGKLNLEKAMAQNMFDENNLNLFDSFKLKTRNKQHSVDTDSNFKNSKRSNCSNNTENNRELSFKEVRETKNKASQPGTPAMYRIAMRLKRLTDLKLKKTSSGTVFESSQSKLNEAKNESNINFIESDEKSSFHERITEV</sequence>
<dbReference type="InterPro" id="IPR005821">
    <property type="entry name" value="Ion_trans_dom"/>
</dbReference>
<feature type="compositionally biased region" description="Polar residues" evidence="10">
    <location>
        <begin position="935"/>
        <end position="952"/>
    </location>
</feature>
<gene>
    <name evidence="13" type="ORF">BpHYR1_003623</name>
</gene>
<evidence type="ECO:0000256" key="2">
    <source>
        <dbReference type="ARBA" id="ARBA00022448"/>
    </source>
</evidence>
<protein>
    <submittedName>
        <fullName evidence="13">Transient receptor potential-gamma</fullName>
    </submittedName>
</protein>
<dbReference type="Pfam" id="PF00520">
    <property type="entry name" value="Ion_trans"/>
    <property type="match status" value="1"/>
</dbReference>
<evidence type="ECO:0000259" key="12">
    <source>
        <dbReference type="SMART" id="SM01420"/>
    </source>
</evidence>
<dbReference type="GO" id="GO:0051480">
    <property type="term" value="P:regulation of cytosolic calcium ion concentration"/>
    <property type="evidence" value="ECO:0007669"/>
    <property type="project" value="TreeGrafter"/>
</dbReference>
<keyword evidence="2" id="KW-0813">Transport</keyword>
<feature type="domain" description="Transient receptor ion channel" evidence="12">
    <location>
        <begin position="273"/>
        <end position="335"/>
    </location>
</feature>
<dbReference type="GO" id="GO:0005886">
    <property type="term" value="C:plasma membrane"/>
    <property type="evidence" value="ECO:0007669"/>
    <property type="project" value="TreeGrafter"/>
</dbReference>
<keyword evidence="5 11" id="KW-1133">Transmembrane helix</keyword>
<evidence type="ECO:0000256" key="8">
    <source>
        <dbReference type="ARBA" id="ARBA00023136"/>
    </source>
</evidence>
<feature type="transmembrane region" description="Helical" evidence="11">
    <location>
        <begin position="470"/>
        <end position="491"/>
    </location>
</feature>
<keyword evidence="14" id="KW-1185">Reference proteome</keyword>
<dbReference type="EMBL" id="REGN01011706">
    <property type="protein sequence ID" value="RMZ96993.1"/>
    <property type="molecule type" value="Genomic_DNA"/>
</dbReference>
<dbReference type="InterPro" id="IPR002153">
    <property type="entry name" value="TRPC_channel"/>
</dbReference>
<comment type="caution">
    <text evidence="13">The sequence shown here is derived from an EMBL/GenBank/DDBJ whole genome shotgun (WGS) entry which is preliminary data.</text>
</comment>
<evidence type="ECO:0000256" key="4">
    <source>
        <dbReference type="ARBA" id="ARBA00022737"/>
    </source>
</evidence>
<evidence type="ECO:0000256" key="11">
    <source>
        <dbReference type="SAM" id="Phobius"/>
    </source>
</evidence>
<keyword evidence="4" id="KW-0677">Repeat</keyword>
<dbReference type="Gene3D" id="1.25.40.20">
    <property type="entry name" value="Ankyrin repeat-containing domain"/>
    <property type="match status" value="1"/>
</dbReference>
<evidence type="ECO:0000256" key="1">
    <source>
        <dbReference type="ARBA" id="ARBA00004141"/>
    </source>
</evidence>
<accession>A0A3M7PDB7</accession>
<evidence type="ECO:0000256" key="10">
    <source>
        <dbReference type="SAM" id="MobiDB-lite"/>
    </source>
</evidence>
<dbReference type="GO" id="GO:0034703">
    <property type="term" value="C:cation channel complex"/>
    <property type="evidence" value="ECO:0007669"/>
    <property type="project" value="TreeGrafter"/>
</dbReference>
<evidence type="ECO:0000256" key="9">
    <source>
        <dbReference type="ARBA" id="ARBA00023303"/>
    </source>
</evidence>
<evidence type="ECO:0000256" key="3">
    <source>
        <dbReference type="ARBA" id="ARBA00022692"/>
    </source>
</evidence>
<dbReference type="PRINTS" id="PR01097">
    <property type="entry name" value="TRNSRECEPTRP"/>
</dbReference>
<dbReference type="Proteomes" id="UP000276133">
    <property type="component" value="Unassembled WGS sequence"/>
</dbReference>
<dbReference type="NCBIfam" id="TIGR00870">
    <property type="entry name" value="trp"/>
    <property type="match status" value="1"/>
</dbReference>
<dbReference type="GO" id="GO:0070679">
    <property type="term" value="F:inositol 1,4,5 trisphosphate binding"/>
    <property type="evidence" value="ECO:0007669"/>
    <property type="project" value="TreeGrafter"/>
</dbReference>
<keyword evidence="6" id="KW-0040">ANK repeat</keyword>
<evidence type="ECO:0000313" key="13">
    <source>
        <dbReference type="EMBL" id="RMZ96993.1"/>
    </source>
</evidence>
<proteinExistence type="predicted"/>
<feature type="region of interest" description="Disordered" evidence="10">
    <location>
        <begin position="932"/>
        <end position="954"/>
    </location>
</feature>
<dbReference type="OrthoDB" id="2373987at2759"/>
<dbReference type="SUPFAM" id="SSF48403">
    <property type="entry name" value="Ankyrin repeat"/>
    <property type="match status" value="1"/>
</dbReference>
<keyword evidence="8 11" id="KW-0472">Membrane</keyword>
<evidence type="ECO:0000256" key="5">
    <source>
        <dbReference type="ARBA" id="ARBA00022989"/>
    </source>
</evidence>
<dbReference type="GO" id="GO:0015279">
    <property type="term" value="F:store-operated calcium channel activity"/>
    <property type="evidence" value="ECO:0007669"/>
    <property type="project" value="TreeGrafter"/>
</dbReference>
<dbReference type="Pfam" id="PF08344">
    <property type="entry name" value="TRP_2"/>
    <property type="match status" value="1"/>
</dbReference>
<dbReference type="AlphaFoldDB" id="A0A3M7PDB7"/>
<evidence type="ECO:0000256" key="7">
    <source>
        <dbReference type="ARBA" id="ARBA00023065"/>
    </source>
</evidence>
<keyword evidence="9" id="KW-0407">Ion channel</keyword>
<dbReference type="PANTHER" id="PTHR10117">
    <property type="entry name" value="TRANSIENT RECEPTOR POTENTIAL CHANNEL"/>
    <property type="match status" value="1"/>
</dbReference>
<evidence type="ECO:0000256" key="6">
    <source>
        <dbReference type="ARBA" id="ARBA00023043"/>
    </source>
</evidence>
<keyword evidence="3 11" id="KW-0812">Transmembrane</keyword>
<name>A0A3M7PDB7_BRAPC</name>
<dbReference type="PANTHER" id="PTHR10117:SF54">
    <property type="entry name" value="TRANSIENT RECEPTOR POTENTIAL-GAMMA PROTEIN"/>
    <property type="match status" value="1"/>
</dbReference>
<dbReference type="InterPro" id="IPR013555">
    <property type="entry name" value="TRP_dom"/>
</dbReference>
<feature type="transmembrane region" description="Helical" evidence="11">
    <location>
        <begin position="426"/>
        <end position="450"/>
    </location>
</feature>
<feature type="transmembrane region" description="Helical" evidence="11">
    <location>
        <begin position="716"/>
        <end position="744"/>
    </location>
</feature>
<dbReference type="InterPro" id="IPR002110">
    <property type="entry name" value="Ankyrin_rpt"/>
</dbReference>
<keyword evidence="7" id="KW-0406">Ion transport</keyword>
<feature type="transmembrane region" description="Helical" evidence="11">
    <location>
        <begin position="589"/>
        <end position="610"/>
    </location>
</feature>
<dbReference type="InterPro" id="IPR036770">
    <property type="entry name" value="Ankyrin_rpt-contain_sf"/>
</dbReference>
<evidence type="ECO:0000313" key="14">
    <source>
        <dbReference type="Proteomes" id="UP000276133"/>
    </source>
</evidence>
<dbReference type="STRING" id="10195.A0A3M7PDB7"/>
<keyword evidence="13" id="KW-0675">Receptor</keyword>
<comment type="subcellular location">
    <subcellularLocation>
        <location evidence="1">Membrane</location>
        <topology evidence="1">Multi-pass membrane protein</topology>
    </subcellularLocation>
</comment>
<reference evidence="13 14" key="1">
    <citation type="journal article" date="2018" name="Sci. Rep.">
        <title>Genomic signatures of local adaptation to the degree of environmental predictability in rotifers.</title>
        <authorList>
            <person name="Franch-Gras L."/>
            <person name="Hahn C."/>
            <person name="Garcia-Roger E.M."/>
            <person name="Carmona M.J."/>
            <person name="Serra M."/>
            <person name="Gomez A."/>
        </authorList>
    </citation>
    <scope>NUCLEOTIDE SEQUENCE [LARGE SCALE GENOMIC DNA]</scope>
    <source>
        <strain evidence="13">HYR1</strain>
    </source>
</reference>
<dbReference type="SMART" id="SM01420">
    <property type="entry name" value="TRP_2"/>
    <property type="match status" value="1"/>
</dbReference>